<name>A0A2M8KDZ6_9BACT</name>
<dbReference type="InterPro" id="IPR025405">
    <property type="entry name" value="DUF4131"/>
</dbReference>
<evidence type="ECO:0000256" key="1">
    <source>
        <dbReference type="ARBA" id="ARBA00004651"/>
    </source>
</evidence>
<evidence type="ECO:0000256" key="4">
    <source>
        <dbReference type="ARBA" id="ARBA00022989"/>
    </source>
</evidence>
<keyword evidence="3 6" id="KW-0812">Transmembrane</keyword>
<comment type="caution">
    <text evidence="9">The sequence shown here is derived from an EMBL/GenBank/DDBJ whole genome shotgun (WGS) entry which is preliminary data.</text>
</comment>
<gene>
    <name evidence="9" type="ORF">COU81_02430</name>
</gene>
<feature type="transmembrane region" description="Helical" evidence="6">
    <location>
        <begin position="6"/>
        <end position="24"/>
    </location>
</feature>
<dbReference type="AlphaFoldDB" id="A0A2M8KDZ6"/>
<feature type="transmembrane region" description="Helical" evidence="6">
    <location>
        <begin position="31"/>
        <end position="47"/>
    </location>
</feature>
<dbReference type="NCBIfam" id="TIGR00360">
    <property type="entry name" value="ComEC_N-term"/>
    <property type="match status" value="1"/>
</dbReference>
<dbReference type="InterPro" id="IPR052159">
    <property type="entry name" value="Competence_DNA_uptake"/>
</dbReference>
<protein>
    <recommendedName>
        <fullName evidence="11">ComEC/Rec2-related protein domain-containing protein</fullName>
    </recommendedName>
</protein>
<feature type="transmembrane region" description="Helical" evidence="6">
    <location>
        <begin position="281"/>
        <end position="311"/>
    </location>
</feature>
<dbReference type="GO" id="GO:0005886">
    <property type="term" value="C:plasma membrane"/>
    <property type="evidence" value="ECO:0007669"/>
    <property type="project" value="UniProtKB-SubCell"/>
</dbReference>
<feature type="transmembrane region" description="Helical" evidence="6">
    <location>
        <begin position="472"/>
        <end position="492"/>
    </location>
</feature>
<keyword evidence="5 6" id="KW-0472">Membrane</keyword>
<keyword evidence="4 6" id="KW-1133">Transmembrane helix</keyword>
<dbReference type="EMBL" id="PFDW01000051">
    <property type="protein sequence ID" value="PJE58136.1"/>
    <property type="molecule type" value="Genomic_DNA"/>
</dbReference>
<evidence type="ECO:0000256" key="6">
    <source>
        <dbReference type="SAM" id="Phobius"/>
    </source>
</evidence>
<accession>A0A2M8KDZ6</accession>
<organism evidence="9 10">
    <name type="scientific">Candidatus Portnoybacteria bacterium CG10_big_fil_rev_8_21_14_0_10_36_7</name>
    <dbReference type="NCBI Taxonomy" id="1974812"/>
    <lineage>
        <taxon>Bacteria</taxon>
        <taxon>Candidatus Portnoyibacteriota</taxon>
    </lineage>
</organism>
<feature type="transmembrane region" description="Helical" evidence="6">
    <location>
        <begin position="375"/>
        <end position="398"/>
    </location>
</feature>
<keyword evidence="2" id="KW-1003">Cell membrane</keyword>
<feature type="transmembrane region" description="Helical" evidence="6">
    <location>
        <begin position="345"/>
        <end position="363"/>
    </location>
</feature>
<feature type="transmembrane region" description="Helical" evidence="6">
    <location>
        <begin position="59"/>
        <end position="78"/>
    </location>
</feature>
<evidence type="ECO:0000313" key="10">
    <source>
        <dbReference type="Proteomes" id="UP000231450"/>
    </source>
</evidence>
<proteinExistence type="predicted"/>
<dbReference type="PANTHER" id="PTHR30619:SF7">
    <property type="entry name" value="BETA-LACTAMASE DOMAIN PROTEIN"/>
    <property type="match status" value="1"/>
</dbReference>
<feature type="domain" description="DUF4131" evidence="8">
    <location>
        <begin position="31"/>
        <end position="186"/>
    </location>
</feature>
<dbReference type="PANTHER" id="PTHR30619">
    <property type="entry name" value="DNA INTERNALIZATION/COMPETENCE PROTEIN COMEC/REC2"/>
    <property type="match status" value="1"/>
</dbReference>
<evidence type="ECO:0000256" key="5">
    <source>
        <dbReference type="ARBA" id="ARBA00023136"/>
    </source>
</evidence>
<evidence type="ECO:0000313" key="9">
    <source>
        <dbReference type="EMBL" id="PJE58136.1"/>
    </source>
</evidence>
<dbReference type="InterPro" id="IPR004477">
    <property type="entry name" value="ComEC_N"/>
</dbReference>
<dbReference type="Pfam" id="PF03772">
    <property type="entry name" value="Competence"/>
    <property type="match status" value="1"/>
</dbReference>
<evidence type="ECO:0008006" key="11">
    <source>
        <dbReference type="Google" id="ProtNLM"/>
    </source>
</evidence>
<dbReference type="Pfam" id="PF13567">
    <property type="entry name" value="DUF4131"/>
    <property type="match status" value="1"/>
</dbReference>
<reference evidence="10" key="1">
    <citation type="submission" date="2017-09" db="EMBL/GenBank/DDBJ databases">
        <title>Depth-based differentiation of microbial function through sediment-hosted aquifers and enrichment of novel symbionts in the deep terrestrial subsurface.</title>
        <authorList>
            <person name="Probst A.J."/>
            <person name="Ladd B."/>
            <person name="Jarett J.K."/>
            <person name="Geller-Mcgrath D.E."/>
            <person name="Sieber C.M.K."/>
            <person name="Emerson J.B."/>
            <person name="Anantharaman K."/>
            <person name="Thomas B.C."/>
            <person name="Malmstrom R."/>
            <person name="Stieglmeier M."/>
            <person name="Klingl A."/>
            <person name="Woyke T."/>
            <person name="Ryan C.M."/>
            <person name="Banfield J.F."/>
        </authorList>
    </citation>
    <scope>NUCLEOTIDE SEQUENCE [LARGE SCALE GENOMIC DNA]</scope>
</reference>
<comment type="subcellular location">
    <subcellularLocation>
        <location evidence="1">Cell membrane</location>
        <topology evidence="1">Multi-pass membrane protein</topology>
    </subcellularLocation>
</comment>
<evidence type="ECO:0000259" key="7">
    <source>
        <dbReference type="Pfam" id="PF03772"/>
    </source>
</evidence>
<evidence type="ECO:0000256" key="2">
    <source>
        <dbReference type="ARBA" id="ARBA00022475"/>
    </source>
</evidence>
<sequence>MSAPKIFRYICLFFLTGIFFGSFLSTFKNGWWLFLLSGSILVVASLPNKLSKKSAGENLYIVGIMLIFFALGCGRLIWFQSNFSQINQVPFQREIVLLGEVTKEPEVNINNQKVEFTAEKIYTTEGFLPISGKVLLTTDRFLDLKYGDAIRVSGRLKEPPVLGTFSYKDYLAMRGIGAVSYFPDISFEARNKDEILTPLFELRNKFQQQINLIFPEPQASLLSGLILGAKKNMDKTLMDNFSRTGTTHIIALSGYNITIVAIIFMAVLLACGLYRPQAFYFAVLGIVFFVLITGASTSVVRAAIMGILMLVAQKFGRLSLAANSVIFAGAVMALVNPAIVRYDVGFQLSFLATLSLIYIAPWVDEKLKWLPDLFYFKEILVATLAVEIMVLPILLYNFGQISLVAPLVNILVLPLVPIAMLVGFIAVLASFIWLPIGQVLAWAGWLILQCQISIVELFGALKFSALKVVTVYSFWLWVYYVALFIVIWRSFVVKKSSIKA</sequence>
<feature type="transmembrane region" description="Helical" evidence="6">
    <location>
        <begin position="439"/>
        <end position="460"/>
    </location>
</feature>
<feature type="transmembrane region" description="Helical" evidence="6">
    <location>
        <begin position="249"/>
        <end position="275"/>
    </location>
</feature>
<evidence type="ECO:0000256" key="3">
    <source>
        <dbReference type="ARBA" id="ARBA00022692"/>
    </source>
</evidence>
<evidence type="ECO:0000259" key="8">
    <source>
        <dbReference type="Pfam" id="PF13567"/>
    </source>
</evidence>
<feature type="domain" description="ComEC/Rec2-related protein" evidence="7">
    <location>
        <begin position="225"/>
        <end position="488"/>
    </location>
</feature>
<feature type="transmembrane region" description="Helical" evidence="6">
    <location>
        <begin position="318"/>
        <end position="339"/>
    </location>
</feature>
<feature type="transmembrane region" description="Helical" evidence="6">
    <location>
        <begin position="410"/>
        <end position="432"/>
    </location>
</feature>
<dbReference type="Proteomes" id="UP000231450">
    <property type="component" value="Unassembled WGS sequence"/>
</dbReference>